<sequence length="205" mass="23340">MSVLTSLCGDLFRSRKRPRLWLISKYFYFRKVLSTYPFPQAKTLAGAVERIASLNNMNIEILKDLKNSSGRNLPISLSEIEILEQKYNNGVSFPRSLKELLYVAGQHCDILDYGLSVSQIELQDMARECLSEVGKSITTPFYVIEIRDAGDFFLFVYLNQGHDPLVNEALTYKDSQTNFITGLTKTLSSFLLSRLSARKQGFNPF</sequence>
<dbReference type="RefSeq" id="WP_311948950.1">
    <property type="nucleotide sequence ID" value="NZ_JAVLVU010000001.1"/>
</dbReference>
<evidence type="ECO:0000313" key="1">
    <source>
        <dbReference type="EMBL" id="MDT3402458.1"/>
    </source>
</evidence>
<dbReference type="SUPFAM" id="SSF160631">
    <property type="entry name" value="SMI1/KNR4-like"/>
    <property type="match status" value="1"/>
</dbReference>
<protein>
    <recommendedName>
        <fullName evidence="3">SMI1/KNR4 family protein</fullName>
    </recommendedName>
</protein>
<proteinExistence type="predicted"/>
<keyword evidence="2" id="KW-1185">Reference proteome</keyword>
<gene>
    <name evidence="1" type="ORF">QE417_001530</name>
</gene>
<accession>A0ABU3GRQ3</accession>
<comment type="caution">
    <text evidence="1">The sequence shown here is derived from an EMBL/GenBank/DDBJ whole genome shotgun (WGS) entry which is preliminary data.</text>
</comment>
<dbReference type="InterPro" id="IPR037883">
    <property type="entry name" value="Knr4/Smi1-like_sf"/>
</dbReference>
<organism evidence="1 2">
    <name type="scientific">Mucilaginibacter terrae</name>
    <dbReference type="NCBI Taxonomy" id="1955052"/>
    <lineage>
        <taxon>Bacteria</taxon>
        <taxon>Pseudomonadati</taxon>
        <taxon>Bacteroidota</taxon>
        <taxon>Sphingobacteriia</taxon>
        <taxon>Sphingobacteriales</taxon>
        <taxon>Sphingobacteriaceae</taxon>
        <taxon>Mucilaginibacter</taxon>
    </lineage>
</organism>
<dbReference type="EMBL" id="JAVLVU010000001">
    <property type="protein sequence ID" value="MDT3402458.1"/>
    <property type="molecule type" value="Genomic_DNA"/>
</dbReference>
<reference evidence="2" key="1">
    <citation type="submission" date="2023-07" db="EMBL/GenBank/DDBJ databases">
        <title>Functional and genomic diversity of the sorghum phyllosphere microbiome.</title>
        <authorList>
            <person name="Shade A."/>
        </authorList>
    </citation>
    <scope>NUCLEOTIDE SEQUENCE [LARGE SCALE GENOMIC DNA]</scope>
    <source>
        <strain evidence="2">SORGH_AS_0422</strain>
    </source>
</reference>
<name>A0ABU3GRQ3_9SPHI</name>
<dbReference type="Proteomes" id="UP001258315">
    <property type="component" value="Unassembled WGS sequence"/>
</dbReference>
<evidence type="ECO:0008006" key="3">
    <source>
        <dbReference type="Google" id="ProtNLM"/>
    </source>
</evidence>
<evidence type="ECO:0000313" key="2">
    <source>
        <dbReference type="Proteomes" id="UP001258315"/>
    </source>
</evidence>